<dbReference type="PROSITE" id="PS00455">
    <property type="entry name" value="AMP_BINDING"/>
    <property type="match status" value="1"/>
</dbReference>
<dbReference type="GO" id="GO:0005829">
    <property type="term" value="C:cytosol"/>
    <property type="evidence" value="ECO:0007669"/>
    <property type="project" value="TreeGrafter"/>
</dbReference>
<dbReference type="GO" id="GO:0003824">
    <property type="term" value="F:catalytic activity"/>
    <property type="evidence" value="ECO:0007669"/>
    <property type="project" value="InterPro"/>
</dbReference>
<sequence>MHSTTALAAAAPALADREFWLERRDELRAAAVATADAVGVSVADTGEAHAELPPPVARRLAEVTGGEPLLRWTVVAAAAALTARRFGIAGQMLLLAGDLPVIAPLAPLWTFRELLGAVRAGIGRARAHPDLPKAIAEVLAAHPLVAVHESGPRPAAAVTISLRDNGVEVSGRLSAARARHLADSIAEVIARGLTAPDTRVARIGVMSPERTAVVIDGFNDTPGLPPAAPYREQVIAHARARPDAIALRDKDTEIDYARLCRSAAGVAGWLHAAGARTDDVVAVVGSRSAWFVTAGVGILFAGAAYLPVDAATPPERLKRVLEGACAVIADDGQQLPDNLTQPVLRLGEIEGLPVTDPSIIDLPHGRALAYLIFTSGSTGVPKGAALEHRSFLNMMAIRVQNCDLRPGVELAQTVPLTSDVSVWQMFAGLTAGACVHVVDDDTVRSPEALTALTAARGFEYLEVVPAQLELLIDHLLDDPGRAAAVRAVLRGIICNGEVLGTDLARRWHELMPGITLFNAYGPAECTDDNTQGTVLETDGATATVGRPLSNIRVYVLDRDCQPVPPGVLGQIHIGGLSVGRGYFRAPGLTATSFVPDPFSPTPGGRMYRTGDLGRWRPDGELECLGRADGQVKVRGRRVELGEIEHVVESGPTVARAVVELVGGDGVARLVAFVTPMPGATPSAQTVLEHARQHLSDYMVPSEVLVRDRLPLSSNGKVDRKALRELARRHLADTAARGDQVAPRTEVERLLADLWARHLKLPSVGVHDDFFALGGDSIINIRILQAAGREGVALRPKYIYDHRTIAELAAVARARDAVAQAVADGESAPLTPIQRWFFHQDFSEPHHWNQSYCLRATRPLDPGVLAKALGALSRTHEQLRVRFTGDEELRQVVTPATGVVLWQARPTSTPDRFELVVDGTVVATGTVSDLADRLHASLSLDTGRLLGALLIDDDPDGPRLLLTIHHLAVDRVSWLVLLEDLASYYLAIAGGDEPSPPPRTAGFVHWARALAAQPDPHHAQLPQQDEVLVPVHDEVPNLVADRQTAVVDWDHDATTRLTRVATSTSDEGLHAALVAALARAAAVTWGEGTLPIELEGHGRLESDRLPDISRTVGWFTVLSTLPLPARRDGQPAAEVAAAGDLLASVRHEAMAERTASPQIAFNFMGRVDSSSDDPDELFTITDDIGWKCSPKGHRPLEWEINAGVVDGRLTVHIEHVPARHPDGTVEGFLDAFRAFLAEFAAQTPSGELVDDLVPLTPTQLVFFARELPSPDRYNHAVLLALREPVSTQQVEHAVAALVERHPALRTRIVWTPRGPRQGAADAANAIPVTEVDLRGAGADLAGAVERAADELHGGINLRTGPIGRIGLIRTPDSTADELLVVLHHVIMDPLSWDILVPELSALLDGQRLDPPGPGYHDWARRLAEYARRADAGAEAARWLGQDWTDCVSWPDNKLPGLEEHTGTVFSEFDVDETDELLRSARLARITPFELVLVDLARAAELWLGDRPGGHILIELGGHGREDLFADLDVSTTIGWFTTSYPFRLPLPRGRDQADHTAEVVDAIRAVPRRGFDFELGKYLHPDPDVRAALDAIPSPQLRFDFDGELRFANAAADGATPMLSAGRTAGTGRWKSPDTRREHLLDAVAYVHDGRLNVRWQFSTDVLDPADVAELVDLFAQSLRSHGRK</sequence>
<dbReference type="EMBL" id="FWXV01000018">
    <property type="protein sequence ID" value="SMD26926.1"/>
    <property type="molecule type" value="Genomic_DNA"/>
</dbReference>
<dbReference type="Gene3D" id="1.10.1200.10">
    <property type="entry name" value="ACP-like"/>
    <property type="match status" value="1"/>
</dbReference>
<dbReference type="Pfam" id="PF13193">
    <property type="entry name" value="AMP-binding_C"/>
    <property type="match status" value="1"/>
</dbReference>
<accession>A0A1W2FZ66</accession>
<dbReference type="RefSeq" id="WP_084434567.1">
    <property type="nucleotide sequence ID" value="NZ_FWXV01000018.1"/>
</dbReference>
<dbReference type="Gene3D" id="3.30.300.30">
    <property type="match status" value="1"/>
</dbReference>
<dbReference type="Pfam" id="PF00501">
    <property type="entry name" value="AMP-binding"/>
    <property type="match status" value="1"/>
</dbReference>
<dbReference type="InterPro" id="IPR000873">
    <property type="entry name" value="AMP-dep_synth/lig_dom"/>
</dbReference>
<dbReference type="NCBIfam" id="TIGR01733">
    <property type="entry name" value="AA-adenyl-dom"/>
    <property type="match status" value="1"/>
</dbReference>
<dbReference type="InterPro" id="IPR020845">
    <property type="entry name" value="AMP-binding_CS"/>
</dbReference>
<dbReference type="InterPro" id="IPR042099">
    <property type="entry name" value="ANL_N_sf"/>
</dbReference>
<name>A0A1W2FZ66_KIBAR</name>
<dbReference type="PANTHER" id="PTHR45527">
    <property type="entry name" value="NONRIBOSOMAL PEPTIDE SYNTHETASE"/>
    <property type="match status" value="1"/>
</dbReference>
<gene>
    <name evidence="3" type="ORF">SAMN05661093_10513</name>
</gene>
<reference evidence="3 4" key="1">
    <citation type="submission" date="2017-04" db="EMBL/GenBank/DDBJ databases">
        <authorList>
            <person name="Afonso C.L."/>
            <person name="Miller P.J."/>
            <person name="Scott M.A."/>
            <person name="Spackman E."/>
            <person name="Goraichik I."/>
            <person name="Dimitrov K.M."/>
            <person name="Suarez D.L."/>
            <person name="Swayne D.E."/>
        </authorList>
    </citation>
    <scope>NUCLEOTIDE SEQUENCE [LARGE SCALE GENOMIC DNA]</scope>
    <source>
        <strain evidence="3 4">DSM 43828</strain>
    </source>
</reference>
<dbReference type="Gene3D" id="3.30.559.10">
    <property type="entry name" value="Chloramphenicol acetyltransferase-like domain"/>
    <property type="match status" value="2"/>
</dbReference>
<dbReference type="Proteomes" id="UP000192674">
    <property type="component" value="Unassembled WGS sequence"/>
</dbReference>
<dbReference type="Gene3D" id="3.40.50.12780">
    <property type="entry name" value="N-terminal domain of ligase-like"/>
    <property type="match status" value="1"/>
</dbReference>
<dbReference type="GO" id="GO:0044550">
    <property type="term" value="P:secondary metabolite biosynthetic process"/>
    <property type="evidence" value="ECO:0007669"/>
    <property type="project" value="TreeGrafter"/>
</dbReference>
<protein>
    <submittedName>
        <fullName evidence="3">Non-ribosomal peptide synthase domain TIGR01720/amino acid adenylation domain-containing protein</fullName>
    </submittedName>
</protein>
<evidence type="ECO:0000256" key="1">
    <source>
        <dbReference type="ARBA" id="ARBA00001957"/>
    </source>
</evidence>
<dbReference type="SUPFAM" id="SSF56801">
    <property type="entry name" value="Acetyl-CoA synthetase-like"/>
    <property type="match status" value="1"/>
</dbReference>
<dbReference type="OrthoDB" id="3635865at2"/>
<dbReference type="SUPFAM" id="SSF47336">
    <property type="entry name" value="ACP-like"/>
    <property type="match status" value="1"/>
</dbReference>
<dbReference type="InterPro" id="IPR045851">
    <property type="entry name" value="AMP-bd_C_sf"/>
</dbReference>
<dbReference type="Gene3D" id="3.30.559.30">
    <property type="entry name" value="Nonribosomal peptide synthetase, condensation domain"/>
    <property type="match status" value="3"/>
</dbReference>
<dbReference type="Pfam" id="PF00550">
    <property type="entry name" value="PP-binding"/>
    <property type="match status" value="1"/>
</dbReference>
<comment type="cofactor">
    <cofactor evidence="1">
        <name>pantetheine 4'-phosphate</name>
        <dbReference type="ChEBI" id="CHEBI:47942"/>
    </cofactor>
</comment>
<keyword evidence="4" id="KW-1185">Reference proteome</keyword>
<dbReference type="InterPro" id="IPR025110">
    <property type="entry name" value="AMP-bd_C"/>
</dbReference>
<dbReference type="InterPro" id="IPR001242">
    <property type="entry name" value="Condensation_dom"/>
</dbReference>
<dbReference type="GO" id="GO:0008610">
    <property type="term" value="P:lipid biosynthetic process"/>
    <property type="evidence" value="ECO:0007669"/>
    <property type="project" value="UniProtKB-ARBA"/>
</dbReference>
<proteinExistence type="predicted"/>
<dbReference type="PROSITE" id="PS50075">
    <property type="entry name" value="CARRIER"/>
    <property type="match status" value="1"/>
</dbReference>
<evidence type="ECO:0000259" key="2">
    <source>
        <dbReference type="PROSITE" id="PS50075"/>
    </source>
</evidence>
<dbReference type="GO" id="GO:0031177">
    <property type="term" value="F:phosphopantetheine binding"/>
    <property type="evidence" value="ECO:0007669"/>
    <property type="project" value="TreeGrafter"/>
</dbReference>
<organism evidence="3 4">
    <name type="scientific">Kibdelosporangium aridum</name>
    <dbReference type="NCBI Taxonomy" id="2030"/>
    <lineage>
        <taxon>Bacteria</taxon>
        <taxon>Bacillati</taxon>
        <taxon>Actinomycetota</taxon>
        <taxon>Actinomycetes</taxon>
        <taxon>Pseudonocardiales</taxon>
        <taxon>Pseudonocardiaceae</taxon>
        <taxon>Kibdelosporangium</taxon>
    </lineage>
</organism>
<evidence type="ECO:0000313" key="3">
    <source>
        <dbReference type="EMBL" id="SMD26926.1"/>
    </source>
</evidence>
<dbReference type="PANTHER" id="PTHR45527:SF1">
    <property type="entry name" value="FATTY ACID SYNTHASE"/>
    <property type="match status" value="1"/>
</dbReference>
<dbReference type="Pfam" id="PF00668">
    <property type="entry name" value="Condensation"/>
    <property type="match status" value="2"/>
</dbReference>
<dbReference type="GO" id="GO:0043041">
    <property type="term" value="P:amino acid activation for nonribosomal peptide biosynthetic process"/>
    <property type="evidence" value="ECO:0007669"/>
    <property type="project" value="TreeGrafter"/>
</dbReference>
<evidence type="ECO:0000313" key="4">
    <source>
        <dbReference type="Proteomes" id="UP000192674"/>
    </source>
</evidence>
<dbReference type="InterPro" id="IPR036736">
    <property type="entry name" value="ACP-like_sf"/>
</dbReference>
<dbReference type="InterPro" id="IPR010071">
    <property type="entry name" value="AA_adenyl_dom"/>
</dbReference>
<dbReference type="SUPFAM" id="SSF52777">
    <property type="entry name" value="CoA-dependent acyltransferases"/>
    <property type="match status" value="5"/>
</dbReference>
<feature type="domain" description="Carrier" evidence="2">
    <location>
        <begin position="741"/>
        <end position="815"/>
    </location>
</feature>
<dbReference type="InterPro" id="IPR023213">
    <property type="entry name" value="CAT-like_dom_sf"/>
</dbReference>
<dbReference type="CDD" id="cd05930">
    <property type="entry name" value="A_NRPS"/>
    <property type="match status" value="1"/>
</dbReference>
<dbReference type="InterPro" id="IPR009081">
    <property type="entry name" value="PP-bd_ACP"/>
</dbReference>